<dbReference type="AlphaFoldDB" id="A0A7U9DNU8"/>
<accession>A0A7U9DNU8</accession>
<reference evidence="2" key="1">
    <citation type="journal article" date="2013" name="Genome Biol. Evol.">
        <title>The genome sequence of Streptomyces lividans 66 reveals a novel tRNA-dependent peptide biosynthetic system within a metal-related genomic island.</title>
        <authorList>
            <person name="Cruz-Morales P."/>
            <person name="Vijgenboom E."/>
            <person name="Iruegas-Bocardo F."/>
            <person name="Girard G."/>
            <person name="Yanez-Guerra L.A."/>
            <person name="Ramos-Aboites H.E."/>
            <person name="Pernodet J.L."/>
            <person name="Anne J."/>
            <person name="van Wezel G.P."/>
            <person name="Barona-Gomez F."/>
        </authorList>
    </citation>
    <scope>NUCLEOTIDE SEQUENCE [LARGE SCALE GENOMIC DNA]</scope>
    <source>
        <strain evidence="2">1326</strain>
    </source>
</reference>
<evidence type="ECO:0000313" key="2">
    <source>
        <dbReference type="Proteomes" id="UP000014062"/>
    </source>
</evidence>
<dbReference type="EMBL" id="CM001889">
    <property type="protein sequence ID" value="EOY47401.1"/>
    <property type="molecule type" value="Genomic_DNA"/>
</dbReference>
<sequence length="78" mass="7560">MAVSPWNGRRGAAPGAFRAGGALLGEALRPYGAGAPAGIRAATGSRVGLTPDPRVSTAGTRLPGSAPGHVGCRLVLGA</sequence>
<protein>
    <submittedName>
        <fullName evidence="1">Uncharacterized protein</fullName>
    </submittedName>
</protein>
<proteinExistence type="predicted"/>
<evidence type="ECO:0000313" key="1">
    <source>
        <dbReference type="EMBL" id="EOY47401.1"/>
    </source>
</evidence>
<organism evidence="1 2">
    <name type="scientific">Streptomyces lividans 1326</name>
    <dbReference type="NCBI Taxonomy" id="1200984"/>
    <lineage>
        <taxon>Bacteria</taxon>
        <taxon>Bacillati</taxon>
        <taxon>Actinomycetota</taxon>
        <taxon>Actinomycetes</taxon>
        <taxon>Kitasatosporales</taxon>
        <taxon>Streptomycetaceae</taxon>
        <taxon>Streptomyces</taxon>
    </lineage>
</organism>
<name>A0A7U9DNU8_STRLI</name>
<dbReference type="Proteomes" id="UP000014062">
    <property type="component" value="Chromosome"/>
</dbReference>
<gene>
    <name evidence="1" type="ORF">SLI_2686</name>
</gene>